<evidence type="ECO:0000313" key="3">
    <source>
        <dbReference type="EMBL" id="WML85985.1"/>
    </source>
</evidence>
<gene>
    <name evidence="3" type="ORF">RCG00_16995</name>
</gene>
<feature type="region of interest" description="Disordered" evidence="1">
    <location>
        <begin position="82"/>
        <end position="103"/>
    </location>
</feature>
<dbReference type="AlphaFoldDB" id="A0AA51R3X2"/>
<dbReference type="RefSeq" id="WP_308871799.1">
    <property type="nucleotide sequence ID" value="NZ_CP133197.1"/>
</dbReference>
<reference evidence="3" key="1">
    <citation type="submission" date="2023-08" db="EMBL/GenBank/DDBJ databases">
        <title>New molecular markers tilS and rpoB for phylogenetic and monitoring studies of the genus Thiothrix biodiversity.</title>
        <authorList>
            <person name="Ravin N.V."/>
            <person name="Smolyakov D."/>
            <person name="Markov N.D."/>
            <person name="Beletsky A.V."/>
            <person name="Mardanov A.V."/>
            <person name="Rudenko T.S."/>
            <person name="Grabovich M.Y."/>
        </authorList>
    </citation>
    <scope>NUCLEOTIDE SEQUENCE</scope>
    <source>
        <strain evidence="3">DNT52</strain>
    </source>
</reference>
<dbReference type="Gene3D" id="1.10.1220.10">
    <property type="entry name" value="Met repressor-like"/>
    <property type="match status" value="1"/>
</dbReference>
<evidence type="ECO:0000259" key="2">
    <source>
        <dbReference type="Pfam" id="PF03869"/>
    </source>
</evidence>
<dbReference type="EMBL" id="CP133217">
    <property type="protein sequence ID" value="WML85985.1"/>
    <property type="molecule type" value="Genomic_DNA"/>
</dbReference>
<proteinExistence type="predicted"/>
<dbReference type="InterPro" id="IPR005569">
    <property type="entry name" value="Arc_DNA-bd_dom"/>
</dbReference>
<dbReference type="InterPro" id="IPR010985">
    <property type="entry name" value="Ribbon_hlx_hlx"/>
</dbReference>
<name>A0AA51R3X2_9GAMM</name>
<protein>
    <submittedName>
        <fullName evidence="3">Arc family DNA-binding protein</fullName>
    </submittedName>
</protein>
<accession>A0AA51R3X2</accession>
<sequence>MSTPQWFIIRNMEGSRTHPQMKIRLSPDLKARIDEAAKANNRTLNAEITARLEITFAEGSPSCCFSESRMRELIRDELSKAGLVPDAPEHETGFSIPMQRRKA</sequence>
<keyword evidence="3" id="KW-0238">DNA-binding</keyword>
<evidence type="ECO:0000256" key="1">
    <source>
        <dbReference type="SAM" id="MobiDB-lite"/>
    </source>
</evidence>
<dbReference type="Proteomes" id="UP001229862">
    <property type="component" value="Chromosome"/>
</dbReference>
<organism evidence="3">
    <name type="scientific">Thiothrix subterranea</name>
    <dbReference type="NCBI Taxonomy" id="2735563"/>
    <lineage>
        <taxon>Bacteria</taxon>
        <taxon>Pseudomonadati</taxon>
        <taxon>Pseudomonadota</taxon>
        <taxon>Gammaproteobacteria</taxon>
        <taxon>Thiotrichales</taxon>
        <taxon>Thiotrichaceae</taxon>
        <taxon>Thiothrix</taxon>
    </lineage>
</organism>
<dbReference type="Pfam" id="PF03869">
    <property type="entry name" value="Arc"/>
    <property type="match status" value="1"/>
</dbReference>
<dbReference type="GO" id="GO:0006355">
    <property type="term" value="P:regulation of DNA-templated transcription"/>
    <property type="evidence" value="ECO:0007669"/>
    <property type="project" value="InterPro"/>
</dbReference>
<feature type="domain" description="Arc-like DNA binding" evidence="2">
    <location>
        <begin position="15"/>
        <end position="57"/>
    </location>
</feature>
<dbReference type="GO" id="GO:0003677">
    <property type="term" value="F:DNA binding"/>
    <property type="evidence" value="ECO:0007669"/>
    <property type="project" value="UniProtKB-KW"/>
</dbReference>
<dbReference type="InterPro" id="IPR013321">
    <property type="entry name" value="Arc_rbn_hlx_hlx"/>
</dbReference>
<dbReference type="SUPFAM" id="SSF47598">
    <property type="entry name" value="Ribbon-helix-helix"/>
    <property type="match status" value="1"/>
</dbReference>